<dbReference type="PANTHER" id="PTHR33741">
    <property type="entry name" value="TRANSMEMBRANE PROTEIN DDB_G0269096-RELATED"/>
    <property type="match status" value="1"/>
</dbReference>
<comment type="caution">
    <text evidence="4">The sequence shown here is derived from an EMBL/GenBank/DDBJ whole genome shotgun (WGS) entry which is preliminary data.</text>
</comment>
<gene>
    <name evidence="4" type="ORF">C8Q69DRAFT_394512</name>
</gene>
<dbReference type="RefSeq" id="XP_028489969.1">
    <property type="nucleotide sequence ID" value="XM_028627654.1"/>
</dbReference>
<keyword evidence="2" id="KW-1133">Transmembrane helix</keyword>
<dbReference type="AlphaFoldDB" id="A0A443I8C2"/>
<dbReference type="InterPro" id="IPR007065">
    <property type="entry name" value="HPP"/>
</dbReference>
<feature type="transmembrane region" description="Helical" evidence="2">
    <location>
        <begin position="111"/>
        <end position="130"/>
    </location>
</feature>
<evidence type="ECO:0000256" key="1">
    <source>
        <dbReference type="SAM" id="MobiDB-lite"/>
    </source>
</evidence>
<dbReference type="VEuPathDB" id="FungiDB:C8Q69DRAFT_394512"/>
<accession>A0A443I8C2</accession>
<reference evidence="4 5" key="1">
    <citation type="journal article" date="2018" name="Front. Microbiol.">
        <title>Genomic and genetic insights into a cosmopolitan fungus, Paecilomyces variotii (Eurotiales).</title>
        <authorList>
            <person name="Urquhart A.S."/>
            <person name="Mondo S.J."/>
            <person name="Makela M.R."/>
            <person name="Hane J.K."/>
            <person name="Wiebenga A."/>
            <person name="He G."/>
            <person name="Mihaltcheva S."/>
            <person name="Pangilinan J."/>
            <person name="Lipzen A."/>
            <person name="Barry K."/>
            <person name="de Vries R.P."/>
            <person name="Grigoriev I.V."/>
            <person name="Idnurm A."/>
        </authorList>
    </citation>
    <scope>NUCLEOTIDE SEQUENCE [LARGE SCALE GENOMIC DNA]</scope>
    <source>
        <strain evidence="4 5">CBS 101075</strain>
    </source>
</reference>
<protein>
    <submittedName>
        <fullName evidence="4">HPP family-domain-containing protein</fullName>
    </submittedName>
</protein>
<evidence type="ECO:0000313" key="4">
    <source>
        <dbReference type="EMBL" id="RWR00325.1"/>
    </source>
</evidence>
<keyword evidence="5" id="KW-1185">Reference proteome</keyword>
<feature type="transmembrane region" description="Helical" evidence="2">
    <location>
        <begin position="137"/>
        <end position="159"/>
    </location>
</feature>
<dbReference type="InterPro" id="IPR058581">
    <property type="entry name" value="TM_HPP"/>
</dbReference>
<dbReference type="Pfam" id="PF04982">
    <property type="entry name" value="TM_HPP"/>
    <property type="match status" value="1"/>
</dbReference>
<feature type="transmembrane region" description="Helical" evidence="2">
    <location>
        <begin position="82"/>
        <end position="99"/>
    </location>
</feature>
<evidence type="ECO:0000259" key="3">
    <source>
        <dbReference type="Pfam" id="PF04982"/>
    </source>
</evidence>
<feature type="transmembrane region" description="Helical" evidence="2">
    <location>
        <begin position="179"/>
        <end position="201"/>
    </location>
</feature>
<keyword evidence="2" id="KW-0812">Transmembrane</keyword>
<name>A0A443I8C2_BYSSP</name>
<sequence length="281" mass="30886">MWLPDAASWNIDIDRYLNPFLPPPPWKYLPYPVSWWFGYRKNPPRALGNVLIAFWSCIGIFCGILLIEGVSRHVQVFRDHGAPIIVASFGAGAVLHFSAIESPLAQPRSAILGQLIASVIGVGIAKLFALNPDAENLRWIAGALACAAATVVMILTKTIHPPAGSTALLAAVDENTLALGWLLVPIMLLGCALMLAAALVVNNLQRRFPSFWWTPEDLTRQKPSDLEKTETKYEPSLGSSSSPTETPEVQLIIRKGEVIAPEGFYLTDEERQYLESLVERT</sequence>
<feature type="compositionally biased region" description="Basic and acidic residues" evidence="1">
    <location>
        <begin position="223"/>
        <end position="233"/>
    </location>
</feature>
<dbReference type="Proteomes" id="UP000283841">
    <property type="component" value="Unassembled WGS sequence"/>
</dbReference>
<feature type="region of interest" description="Disordered" evidence="1">
    <location>
        <begin position="223"/>
        <end position="246"/>
    </location>
</feature>
<evidence type="ECO:0000313" key="5">
    <source>
        <dbReference type="Proteomes" id="UP000283841"/>
    </source>
</evidence>
<feature type="transmembrane region" description="Helical" evidence="2">
    <location>
        <begin position="46"/>
        <end position="70"/>
    </location>
</feature>
<dbReference type="PANTHER" id="PTHR33741:SF5">
    <property type="entry name" value="TRANSMEMBRANE PROTEIN DDB_G0269096-RELATED"/>
    <property type="match status" value="1"/>
</dbReference>
<feature type="compositionally biased region" description="Polar residues" evidence="1">
    <location>
        <begin position="237"/>
        <end position="246"/>
    </location>
</feature>
<keyword evidence="2" id="KW-0472">Membrane</keyword>
<evidence type="ECO:0000256" key="2">
    <source>
        <dbReference type="SAM" id="Phobius"/>
    </source>
</evidence>
<dbReference type="GeneID" id="39596931"/>
<feature type="domain" description="HPP transmembrane region" evidence="3">
    <location>
        <begin position="49"/>
        <end position="209"/>
    </location>
</feature>
<dbReference type="STRING" id="264951.A0A443I8C2"/>
<organism evidence="4 5">
    <name type="scientific">Byssochlamys spectabilis</name>
    <name type="common">Paecilomyces variotii</name>
    <dbReference type="NCBI Taxonomy" id="264951"/>
    <lineage>
        <taxon>Eukaryota</taxon>
        <taxon>Fungi</taxon>
        <taxon>Dikarya</taxon>
        <taxon>Ascomycota</taxon>
        <taxon>Pezizomycotina</taxon>
        <taxon>Eurotiomycetes</taxon>
        <taxon>Eurotiomycetidae</taxon>
        <taxon>Eurotiales</taxon>
        <taxon>Thermoascaceae</taxon>
        <taxon>Paecilomyces</taxon>
    </lineage>
</organism>
<dbReference type="EMBL" id="RCNU01000001">
    <property type="protein sequence ID" value="RWR00325.1"/>
    <property type="molecule type" value="Genomic_DNA"/>
</dbReference>
<proteinExistence type="predicted"/>